<evidence type="ECO:0000313" key="2">
    <source>
        <dbReference type="Proteomes" id="UP000027284"/>
    </source>
</evidence>
<dbReference type="Proteomes" id="UP000027284">
    <property type="component" value="Unassembled WGS sequence"/>
</dbReference>
<gene>
    <name evidence="1" type="ORF">EG19_09110</name>
</gene>
<keyword evidence="2" id="KW-1185">Reference proteome</keyword>
<proteinExistence type="predicted"/>
<accession>A0A062XVA1</accession>
<reference evidence="1 2" key="1">
    <citation type="submission" date="2014-04" db="EMBL/GenBank/DDBJ databases">
        <title>The Genome Sequence of Thermoanaerobaculum aquaticum MP-01, The First Cultivated Group 23 Acidobacterium.</title>
        <authorList>
            <person name="Stamps B.W."/>
            <person name="Losey N.A."/>
            <person name="Lawson P.A."/>
            <person name="Stevenson B.S."/>
        </authorList>
    </citation>
    <scope>NUCLEOTIDE SEQUENCE [LARGE SCALE GENOMIC DNA]</scope>
    <source>
        <strain evidence="1 2">MP-01</strain>
    </source>
</reference>
<dbReference type="EMBL" id="JMFG01000004">
    <property type="protein sequence ID" value="KDA54798.1"/>
    <property type="molecule type" value="Genomic_DNA"/>
</dbReference>
<sequence>MDEGRLATFREAVNRLRQGPHPRGEEFELCREVLAVAPSSPEAAQALRVLLEGAMADAHTSIADAQIIMRLLKALDRGEVQPADLLR</sequence>
<organism evidence="1 2">
    <name type="scientific">Thermoanaerobaculum aquaticum</name>
    <dbReference type="NCBI Taxonomy" id="1312852"/>
    <lineage>
        <taxon>Bacteria</taxon>
        <taxon>Pseudomonadati</taxon>
        <taxon>Acidobacteriota</taxon>
        <taxon>Thermoanaerobaculia</taxon>
        <taxon>Thermoanaerobaculales</taxon>
        <taxon>Thermoanaerobaculaceae</taxon>
        <taxon>Thermoanaerobaculum</taxon>
    </lineage>
</organism>
<name>A0A062XVA1_9BACT</name>
<protein>
    <submittedName>
        <fullName evidence="1">Uncharacterized protein</fullName>
    </submittedName>
</protein>
<comment type="caution">
    <text evidence="1">The sequence shown here is derived from an EMBL/GenBank/DDBJ whole genome shotgun (WGS) entry which is preliminary data.</text>
</comment>
<evidence type="ECO:0000313" key="1">
    <source>
        <dbReference type="EMBL" id="KDA54798.1"/>
    </source>
</evidence>
<dbReference type="AlphaFoldDB" id="A0A062XVA1"/>